<proteinExistence type="predicted"/>
<evidence type="ECO:0000256" key="1">
    <source>
        <dbReference type="SAM" id="MobiDB-lite"/>
    </source>
</evidence>
<feature type="signal peptide" evidence="3">
    <location>
        <begin position="1"/>
        <end position="22"/>
    </location>
</feature>
<dbReference type="Gene3D" id="2.60.40.2230">
    <property type="entry name" value="Uncharacterised protein YcnI-like PF07987, DUF1775"/>
    <property type="match status" value="1"/>
</dbReference>
<dbReference type="CDD" id="cd08545">
    <property type="entry name" value="YcnI_like"/>
    <property type="match status" value="1"/>
</dbReference>
<feature type="transmembrane region" description="Helical" evidence="2">
    <location>
        <begin position="222"/>
        <end position="241"/>
    </location>
</feature>
<dbReference type="AlphaFoldDB" id="A0A1T5KTS8"/>
<dbReference type="Proteomes" id="UP000190857">
    <property type="component" value="Unassembled WGS sequence"/>
</dbReference>
<dbReference type="RefSeq" id="WP_079728531.1">
    <property type="nucleotide sequence ID" value="NZ_FUZP01000003.1"/>
</dbReference>
<dbReference type="EMBL" id="FUZP01000003">
    <property type="protein sequence ID" value="SKC67107.1"/>
    <property type="molecule type" value="Genomic_DNA"/>
</dbReference>
<keyword evidence="6" id="KW-1185">Reference proteome</keyword>
<evidence type="ECO:0000259" key="4">
    <source>
        <dbReference type="Pfam" id="PF07987"/>
    </source>
</evidence>
<feature type="region of interest" description="Disordered" evidence="1">
    <location>
        <begin position="181"/>
        <end position="213"/>
    </location>
</feature>
<dbReference type="InterPro" id="IPR038507">
    <property type="entry name" value="YcnI-like_sf"/>
</dbReference>
<dbReference type="Pfam" id="PF07987">
    <property type="entry name" value="DUF1775"/>
    <property type="match status" value="1"/>
</dbReference>
<keyword evidence="2" id="KW-0472">Membrane</keyword>
<keyword evidence="2" id="KW-1133">Transmembrane helix</keyword>
<feature type="compositionally biased region" description="Low complexity" evidence="1">
    <location>
        <begin position="198"/>
        <end position="213"/>
    </location>
</feature>
<dbReference type="InterPro" id="IPR012533">
    <property type="entry name" value="YcnI-copper_dom"/>
</dbReference>
<feature type="domain" description="YncI copper-binding" evidence="4">
    <location>
        <begin position="30"/>
        <end position="177"/>
    </location>
</feature>
<dbReference type="STRING" id="123320.SAMN06309945_2486"/>
<gene>
    <name evidence="5" type="ORF">SAMN06309945_2486</name>
</gene>
<reference evidence="5 6" key="1">
    <citation type="submission" date="2017-02" db="EMBL/GenBank/DDBJ databases">
        <authorList>
            <person name="Peterson S.W."/>
        </authorList>
    </citation>
    <scope>NUCLEOTIDE SEQUENCE [LARGE SCALE GENOMIC DNA]</scope>
    <source>
        <strain evidence="5 6">VKM Ac-2059</strain>
    </source>
</reference>
<protein>
    <submittedName>
        <fullName evidence="5">Uncharacterized protein YcnI</fullName>
    </submittedName>
</protein>
<keyword evidence="2" id="KW-0812">Transmembrane</keyword>
<dbReference type="OrthoDB" id="9810871at2"/>
<accession>A0A1T5KTS8</accession>
<sequence>MKKRTPLLAVGSLTAGVALALAAPLAASAHVSVTPSDTAAGSYTVLSFAVGHGCDGSPTTKLSFDIPEEIVAVTPTVTPNWDIEKQMTDLKNPITDSHGESLAERVGTVVYTAKTPLADGYRDTVSFQVQLPEDAAGKTLSFPVVQTCEQGQTDWTQVAEDGQDPEELESPAPQVTVTEAQAAGAHGHSDADGDEDASAASASSENAAATTEAGPDVVARTLGILGIVVGAAGVVTAVVATRRRTQKG</sequence>
<evidence type="ECO:0000313" key="6">
    <source>
        <dbReference type="Proteomes" id="UP000190857"/>
    </source>
</evidence>
<organism evidence="5 6">
    <name type="scientific">Okibacterium fritillariae</name>
    <dbReference type="NCBI Taxonomy" id="123320"/>
    <lineage>
        <taxon>Bacteria</taxon>
        <taxon>Bacillati</taxon>
        <taxon>Actinomycetota</taxon>
        <taxon>Actinomycetes</taxon>
        <taxon>Micrococcales</taxon>
        <taxon>Microbacteriaceae</taxon>
        <taxon>Okibacterium</taxon>
    </lineage>
</organism>
<feature type="chain" id="PRO_5038923864" evidence="3">
    <location>
        <begin position="23"/>
        <end position="248"/>
    </location>
</feature>
<name>A0A1T5KTS8_9MICO</name>
<evidence type="ECO:0000256" key="3">
    <source>
        <dbReference type="SAM" id="SignalP"/>
    </source>
</evidence>
<evidence type="ECO:0000256" key="2">
    <source>
        <dbReference type="SAM" id="Phobius"/>
    </source>
</evidence>
<keyword evidence="3" id="KW-0732">Signal</keyword>
<evidence type="ECO:0000313" key="5">
    <source>
        <dbReference type="EMBL" id="SKC67107.1"/>
    </source>
</evidence>